<protein>
    <submittedName>
        <fullName evidence="1">Uncharacterized protein</fullName>
    </submittedName>
</protein>
<organism evidence="1">
    <name type="scientific">Neisseria meningitidis alpha153</name>
    <dbReference type="NCBI Taxonomy" id="663926"/>
    <lineage>
        <taxon>Bacteria</taxon>
        <taxon>Pseudomonadati</taxon>
        <taxon>Pseudomonadota</taxon>
        <taxon>Betaproteobacteria</taxon>
        <taxon>Neisseriales</taxon>
        <taxon>Neisseriaceae</taxon>
        <taxon>Neisseria</taxon>
    </lineage>
</organism>
<dbReference type="AlphaFoldDB" id="C6SEL9"/>
<evidence type="ECO:0000313" key="1">
    <source>
        <dbReference type="EMBL" id="CBA08270.1"/>
    </source>
</evidence>
<reference evidence="1" key="1">
    <citation type="journal article" date="2008" name="Proc. Natl. Acad. Sci. U.S.A.">
        <title>Whole-genome comparison of disease and carriage strains provides insights into virulence evolution in Neisseria meningitidis.</title>
        <authorList>
            <person name="Schoen C."/>
            <person name="Blom J."/>
            <person name="Claus H."/>
            <person name="Schramm-Glueck A."/>
            <person name="Brandt P."/>
            <person name="Mueller T."/>
            <person name="Goesmann A."/>
            <person name="Joseph B."/>
            <person name="Konietzny S."/>
            <person name="Kurzai O."/>
            <person name="Schmitt C."/>
            <person name="Friedrich T."/>
            <person name="Linke B."/>
            <person name="Vogel U."/>
            <person name="Frosch M."/>
        </authorList>
    </citation>
    <scope>NUCLEOTIDE SEQUENCE</scope>
    <source>
        <strain evidence="1">Alpha153</strain>
    </source>
</reference>
<gene>
    <name evidence="1" type="ORF">NME_1738</name>
</gene>
<proteinExistence type="predicted"/>
<name>C6SEL9_NEIME</name>
<dbReference type="EMBL" id="AM889137">
    <property type="protein sequence ID" value="CBA08270.1"/>
    <property type="molecule type" value="Genomic_DNA"/>
</dbReference>
<sequence>MPSENHETGFRRPYILFFLVFRYMKSSLKMGRKAGFAAGCSLIFNYIAIDMKS</sequence>
<accession>C6SEL9</accession>